<dbReference type="EC" id="2.1.1.57" evidence="1"/>
<keyword evidence="1 4" id="KW-0808">Transferase</keyword>
<dbReference type="GO" id="GO:0016556">
    <property type="term" value="P:mRNA modification"/>
    <property type="evidence" value="ECO:0007669"/>
    <property type="project" value="UniProtKB-UniRule"/>
</dbReference>
<dbReference type="InterPro" id="IPR050851">
    <property type="entry name" value="mRNA_Cap_2O-Ribose_MeTrfase"/>
</dbReference>
<accession>A0A1X2HLK1</accession>
<dbReference type="OMA" id="LANTIEC"/>
<organism evidence="4 5">
    <name type="scientific">Syncephalastrum racemosum</name>
    <name type="common">Filamentous fungus</name>
    <dbReference type="NCBI Taxonomy" id="13706"/>
    <lineage>
        <taxon>Eukaryota</taxon>
        <taxon>Fungi</taxon>
        <taxon>Fungi incertae sedis</taxon>
        <taxon>Mucoromycota</taxon>
        <taxon>Mucoromycotina</taxon>
        <taxon>Mucoromycetes</taxon>
        <taxon>Mucorales</taxon>
        <taxon>Syncephalastraceae</taxon>
        <taxon>Syncephalastrum</taxon>
    </lineage>
</organism>
<dbReference type="AlphaFoldDB" id="A0A1X2HLK1"/>
<feature type="compositionally biased region" description="Acidic residues" evidence="2">
    <location>
        <begin position="1"/>
        <end position="10"/>
    </location>
</feature>
<evidence type="ECO:0000256" key="1">
    <source>
        <dbReference type="RuleBase" id="RU368012"/>
    </source>
</evidence>
<dbReference type="GO" id="GO:0005634">
    <property type="term" value="C:nucleus"/>
    <property type="evidence" value="ECO:0007669"/>
    <property type="project" value="UniProtKB-SubCell"/>
</dbReference>
<feature type="domain" description="RrmJ-type SAM-dependent 2'-O-MTase" evidence="3">
    <location>
        <begin position="146"/>
        <end position="357"/>
    </location>
</feature>
<comment type="catalytic activity">
    <reaction evidence="1">
        <text>a 5'-end (N(7)-methyl 5'-triphosphoguanosine)-ribonucleoside in mRNA + S-adenosyl-L-methionine = a 5'-end (N(7)-methyl 5'-triphosphoguanosine)-(2'-O-methyl-ribonucleoside) in mRNA + S-adenosyl-L-homocysteine + H(+)</text>
        <dbReference type="Rhea" id="RHEA:67020"/>
        <dbReference type="Rhea" id="RHEA-COMP:17167"/>
        <dbReference type="Rhea" id="RHEA-COMP:17168"/>
        <dbReference type="ChEBI" id="CHEBI:15378"/>
        <dbReference type="ChEBI" id="CHEBI:57856"/>
        <dbReference type="ChEBI" id="CHEBI:59789"/>
        <dbReference type="ChEBI" id="CHEBI:156461"/>
        <dbReference type="ChEBI" id="CHEBI:167609"/>
        <dbReference type="EC" id="2.1.1.57"/>
    </reaction>
</comment>
<reference evidence="4 5" key="1">
    <citation type="submission" date="2016-07" db="EMBL/GenBank/DDBJ databases">
        <title>Pervasive Adenine N6-methylation of Active Genes in Fungi.</title>
        <authorList>
            <consortium name="DOE Joint Genome Institute"/>
            <person name="Mondo S.J."/>
            <person name="Dannebaum R.O."/>
            <person name="Kuo R.C."/>
            <person name="Labutti K."/>
            <person name="Haridas S."/>
            <person name="Kuo A."/>
            <person name="Salamov A."/>
            <person name="Ahrendt S.R."/>
            <person name="Lipzen A."/>
            <person name="Sullivan W."/>
            <person name="Andreopoulos W.B."/>
            <person name="Clum A."/>
            <person name="Lindquist E."/>
            <person name="Daum C."/>
            <person name="Ramamoorthy G.K."/>
            <person name="Gryganskyi A."/>
            <person name="Culley D."/>
            <person name="Magnuson J.K."/>
            <person name="James T.Y."/>
            <person name="O'Malley M.A."/>
            <person name="Stajich J.E."/>
            <person name="Spatafora J.W."/>
            <person name="Visel A."/>
            <person name="Grigoriev I.V."/>
        </authorList>
    </citation>
    <scope>NUCLEOTIDE SEQUENCE [LARGE SCALE GENOMIC DNA]</scope>
    <source>
        <strain evidence="4 5">NRRL 2496</strain>
    </source>
</reference>
<dbReference type="EMBL" id="MCGN01000002">
    <property type="protein sequence ID" value="ORZ00227.1"/>
    <property type="molecule type" value="Genomic_DNA"/>
</dbReference>
<dbReference type="GO" id="GO:0032259">
    <property type="term" value="P:methylation"/>
    <property type="evidence" value="ECO:0007669"/>
    <property type="project" value="UniProtKB-KW"/>
</dbReference>
<evidence type="ECO:0000313" key="5">
    <source>
        <dbReference type="Proteomes" id="UP000242180"/>
    </source>
</evidence>
<dbReference type="GO" id="GO:0004483">
    <property type="term" value="F:methyltransferase cap1 activity"/>
    <property type="evidence" value="ECO:0007669"/>
    <property type="project" value="UniProtKB-UniRule"/>
</dbReference>
<keyword evidence="1" id="KW-0506">mRNA capping</keyword>
<dbReference type="GO" id="GO:0006370">
    <property type="term" value="P:7-methylguanosine mRNA capping"/>
    <property type="evidence" value="ECO:0007669"/>
    <property type="project" value="UniProtKB-UniRule"/>
</dbReference>
<comment type="caution">
    <text evidence="4">The sequence shown here is derived from an EMBL/GenBank/DDBJ whole genome shotgun (WGS) entry which is preliminary data.</text>
</comment>
<keyword evidence="1" id="KW-0949">S-adenosyl-L-methionine</keyword>
<dbReference type="InterPro" id="IPR002877">
    <property type="entry name" value="RNA_MeTrfase_FtsJ_dom"/>
</dbReference>
<dbReference type="OrthoDB" id="10251234at2759"/>
<dbReference type="Pfam" id="PF01728">
    <property type="entry name" value="FtsJ"/>
    <property type="match status" value="1"/>
</dbReference>
<gene>
    <name evidence="4" type="ORF">BCR43DRAFT_484873</name>
</gene>
<proteinExistence type="predicted"/>
<comment type="function">
    <text evidence="1">S-adenosyl-L-methionine-dependent methyltransferase that mediates RNA cap1 2'-O-ribose methylation to the 5'-cap structure of RNAs. Methylates the ribose of the first nucleotide of a m(7)GpppG-capped mRNA to produce m(7)GpppNmp (cap1).</text>
</comment>
<keyword evidence="1" id="KW-0539">Nucleus</keyword>
<dbReference type="PANTHER" id="PTHR16121">
    <property type="entry name" value="CAP-SPECIFIC MRNA (NUCLEOSIDE-2'-O-)-METHYLTRANSFERASE 1-RELATED"/>
    <property type="match status" value="1"/>
</dbReference>
<keyword evidence="5" id="KW-1185">Reference proteome</keyword>
<feature type="region of interest" description="Disordered" evidence="2">
    <location>
        <begin position="1"/>
        <end position="75"/>
    </location>
</feature>
<keyword evidence="1" id="KW-0507">mRNA processing</keyword>
<evidence type="ECO:0000313" key="4">
    <source>
        <dbReference type="EMBL" id="ORZ00227.1"/>
    </source>
</evidence>
<dbReference type="SUPFAM" id="SSF53335">
    <property type="entry name" value="S-adenosyl-L-methionine-dependent methyltransferases"/>
    <property type="match status" value="1"/>
</dbReference>
<dbReference type="GO" id="GO:0003676">
    <property type="term" value="F:nucleic acid binding"/>
    <property type="evidence" value="ECO:0007669"/>
    <property type="project" value="UniProtKB-UniRule"/>
</dbReference>
<evidence type="ECO:0000259" key="3">
    <source>
        <dbReference type="PROSITE" id="PS51613"/>
    </source>
</evidence>
<dbReference type="InterPro" id="IPR029063">
    <property type="entry name" value="SAM-dependent_MTases_sf"/>
</dbReference>
<sequence>MEQLYTDDDPEYRRTLLDSGIPPPSSRFAFPNHPNQDKNAGYDPRPTKRSRPQMDERPPQKQSRIAPPPFEPNFKTSTDFLECKKRVKVEDKILVGKATLGSDTWSLAEVSNQVRALRERIQRVSKEQLAEARRLSNPFERIGKSIFMNRAATKLAALDATFSLTSTPDNKPFYFADVCGGPGGFSEYLLWRIHSWAAEAKGFGITLKAPPAKDEVNWHLEKWNPDLARQFTCIDGQDGTGDLYKEANIRFFGDQVLAHTHGHPVDLVVADGGFDFSGQEEQQERISQRLILCEIITMLICLRRGGHFVCKFFDILHEFTADLVWLLYQLFDTICITKPLTSRPANSERYLVCKGLRVERPETLIAALIHVSNTMEAESVESFIDKTVFDEDEDFVDYIMMRNIRFASQQTEALERFEHALKDPETLPVCDQEHVRRRCLTEWRLPLNSDSDVA</sequence>
<dbReference type="STRING" id="13706.A0A1X2HLK1"/>
<keyword evidence="1 4" id="KW-0489">Methyltransferase</keyword>
<dbReference type="GO" id="GO:0005737">
    <property type="term" value="C:cytoplasm"/>
    <property type="evidence" value="ECO:0007669"/>
    <property type="project" value="TreeGrafter"/>
</dbReference>
<dbReference type="InParanoid" id="A0A1X2HLK1"/>
<dbReference type="PANTHER" id="PTHR16121:SF0">
    <property type="entry name" value="CAP-SPECIFIC MRNA (NUCLEOSIDE-2'-O-)-METHYLTRANSFERASE 1"/>
    <property type="match status" value="1"/>
</dbReference>
<dbReference type="InterPro" id="IPR025816">
    <property type="entry name" value="RrmJ-type_MeTrfase"/>
</dbReference>
<dbReference type="Proteomes" id="UP000242180">
    <property type="component" value="Unassembled WGS sequence"/>
</dbReference>
<evidence type="ECO:0000256" key="2">
    <source>
        <dbReference type="SAM" id="MobiDB-lite"/>
    </source>
</evidence>
<protein>
    <recommendedName>
        <fullName evidence="1">Cap-specific mRNA (nucleoside-2'-O-)-methyltransferase 1</fullName>
        <ecNumber evidence="1">2.1.1.57</ecNumber>
    </recommendedName>
    <alternativeName>
        <fullName evidence="1">Cap1 2'O-ribose methyltransferase 1</fullName>
    </alternativeName>
</protein>
<dbReference type="PROSITE" id="PS51613">
    <property type="entry name" value="SAM_MT_RRMJ"/>
    <property type="match status" value="1"/>
</dbReference>
<name>A0A1X2HLK1_SYNRA</name>
<comment type="subcellular location">
    <subcellularLocation>
        <location evidence="1">Nucleus</location>
    </subcellularLocation>
</comment>
<dbReference type="Gene3D" id="3.40.50.12760">
    <property type="match status" value="1"/>
</dbReference>